<dbReference type="Proteomes" id="UP000051061">
    <property type="component" value="Unassembled WGS sequence"/>
</dbReference>
<dbReference type="AlphaFoldDB" id="A0A9D5DNF9"/>
<accession>A0A9D5DNF9</accession>
<reference evidence="2 3" key="1">
    <citation type="submission" date="2015-09" db="EMBL/GenBank/DDBJ databases">
        <title>Genome sequencing project for genomic taxonomy and phylogenomics of Bacillus-like bacteria.</title>
        <authorList>
            <person name="Liu B."/>
            <person name="Wang J."/>
            <person name="Zhu Y."/>
            <person name="Liu G."/>
            <person name="Chen Q."/>
            <person name="Chen Z."/>
            <person name="Lan J."/>
            <person name="Che J."/>
            <person name="Ge C."/>
            <person name="Shi H."/>
            <person name="Pan Z."/>
            <person name="Liu X."/>
        </authorList>
    </citation>
    <scope>NUCLEOTIDE SEQUENCE [LARGE SCALE GENOMIC DNA]</scope>
    <source>
        <strain evidence="2 3">DSM 19153</strain>
    </source>
</reference>
<dbReference type="EMBL" id="LJJD01000022">
    <property type="protein sequence ID" value="KQL57033.1"/>
    <property type="molecule type" value="Genomic_DNA"/>
</dbReference>
<dbReference type="Pfam" id="PF02915">
    <property type="entry name" value="Rubrerythrin"/>
    <property type="match status" value="2"/>
</dbReference>
<proteinExistence type="predicted"/>
<dbReference type="InterPro" id="IPR012347">
    <property type="entry name" value="Ferritin-like"/>
</dbReference>
<dbReference type="GO" id="GO:0016491">
    <property type="term" value="F:oxidoreductase activity"/>
    <property type="evidence" value="ECO:0007669"/>
    <property type="project" value="InterPro"/>
</dbReference>
<dbReference type="InterPro" id="IPR009078">
    <property type="entry name" value="Ferritin-like_SF"/>
</dbReference>
<dbReference type="GO" id="GO:0046872">
    <property type="term" value="F:metal ion binding"/>
    <property type="evidence" value="ECO:0007669"/>
    <property type="project" value="InterPro"/>
</dbReference>
<organism evidence="2 3">
    <name type="scientific">Alkalicoccobacillus plakortidis</name>
    <dbReference type="NCBI Taxonomy" id="444060"/>
    <lineage>
        <taxon>Bacteria</taxon>
        <taxon>Bacillati</taxon>
        <taxon>Bacillota</taxon>
        <taxon>Bacilli</taxon>
        <taxon>Bacillales</taxon>
        <taxon>Bacillaceae</taxon>
        <taxon>Alkalicoccobacillus</taxon>
    </lineage>
</organism>
<comment type="caution">
    <text evidence="2">The sequence shown here is derived from an EMBL/GenBank/DDBJ whole genome shotgun (WGS) entry which is preliminary data.</text>
</comment>
<sequence>MELTSQQLNAALTKAINGEHNAIVCYEQLAQIAPNDQIKNKILEIRQDEIRHYNAFLNFYQDIFGQQPNVSQVNNCPNQYRAGVESAFMDEQATVDEYLSVADRISQYPDLKATFERAAKDEQNHAVWFLYFLNQ</sequence>
<dbReference type="InterPro" id="IPR003251">
    <property type="entry name" value="Rr_diiron-bd_dom"/>
</dbReference>
<feature type="domain" description="Rubrerythrin diiron-binding" evidence="1">
    <location>
        <begin position="85"/>
        <end position="134"/>
    </location>
</feature>
<gene>
    <name evidence="2" type="ORF">AN965_10985</name>
</gene>
<protein>
    <recommendedName>
        <fullName evidence="1">Rubrerythrin diiron-binding domain-containing protein</fullName>
    </recommendedName>
</protein>
<evidence type="ECO:0000313" key="2">
    <source>
        <dbReference type="EMBL" id="KQL57033.1"/>
    </source>
</evidence>
<dbReference type="SUPFAM" id="SSF47240">
    <property type="entry name" value="Ferritin-like"/>
    <property type="match status" value="1"/>
</dbReference>
<feature type="domain" description="Rubrerythrin diiron-binding" evidence="1">
    <location>
        <begin position="12"/>
        <end position="68"/>
    </location>
</feature>
<evidence type="ECO:0000259" key="1">
    <source>
        <dbReference type="Pfam" id="PF02915"/>
    </source>
</evidence>
<name>A0A9D5DNF9_9BACI</name>
<dbReference type="Gene3D" id="1.20.1260.10">
    <property type="match status" value="1"/>
</dbReference>
<dbReference type="CDD" id="cd00657">
    <property type="entry name" value="Ferritin_like"/>
    <property type="match status" value="1"/>
</dbReference>
<keyword evidence="3" id="KW-1185">Reference proteome</keyword>
<evidence type="ECO:0000313" key="3">
    <source>
        <dbReference type="Proteomes" id="UP000051061"/>
    </source>
</evidence>